<proteinExistence type="predicted"/>
<dbReference type="InterPro" id="IPR002885">
    <property type="entry name" value="PPR_rpt"/>
</dbReference>
<sequence>MLPQTPAAPSKNALRVLRQLALAGSTLGSVCAVAVLTYDTNRRVGVAQQILQNKRAFQTSAPYYDATSTARQLSRILEAAEAGRLDGFEFLHDGSQNKSRQSPEAVTTDSTGTEKTENGTESASQSSQDRSAELGRDSAVNNTLNEVKSWLKQRPIDLPTLNWPGPNGSAPTGEAGDNRRLQSQGLENVHALFERGKTIEAAEILLEKHLLKGREPDPYVRSLGITLFYSNCRDKNVFIARQLFRRLDMMDAVSPRMWEVLILALAKSGYTESAARLYLDHCDKMELSSFLEEVVLRCLLESQRLGQASRLMYRCVRNDRNCGLSGLFLSTLWKKTRSIDGLTQQFEKLMMLLPRFGKQPTEKLFNPMIRAYIQFGRFADAQALAEDMEKVYHIPLSCRTKGLLLYASALNCNWTDVENGLQEMHTLGLTSDTSNFGRIFDSIFLEYWPTHDFEDILTFFVNAVEKYNLVPDRVLFKHVVQAFVEKGGPQQIEKLLGLAIHYKWDIEFDENSFMKMLQHQRHALQHSPVGFWQMLNAARIKHGQAAFSRQILGHDQRSVPHPLVNQIPHKDSHPNWYRRIVDETPTERPIDQFMFLDKQMAQSLHTGNTNLALDAFHRAHKAGYVFKVFHVELAAIATLVEERGLAGAQKLVKDHWETRRPVVPKFFSQLEECDPSISEVEIYKMALFRFYNICWEEPSLQLKHHFMNSLVSRMLRRDEVSDALDIMLTTYQSRWARQLQFNGTCMKLLIRLFAILGNLKGVRWCILTAISRESACNDAFMAEMRRSIARLRIRIKQGFREQYLKRRLFHDHLDVLADILEKKVKGDPQLASLQTKNIRKRFDSTFQPQLHKWQDTDVESIQRIVEDWDEELEMDNLLKPPGVALGKKAKGQWDERNVVQEGDEYYVD</sequence>
<dbReference type="RefSeq" id="XP_035347243.1">
    <property type="nucleotide sequence ID" value="XM_035491350.1"/>
</dbReference>
<dbReference type="OrthoDB" id="3026777at2759"/>
<evidence type="ECO:0000313" key="4">
    <source>
        <dbReference type="Proteomes" id="UP000509510"/>
    </source>
</evidence>
<keyword evidence="4" id="KW-1185">Reference proteome</keyword>
<feature type="region of interest" description="Disordered" evidence="2">
    <location>
        <begin position="158"/>
        <end position="179"/>
    </location>
</feature>
<dbReference type="GeneID" id="55995703"/>
<dbReference type="InterPro" id="IPR011990">
    <property type="entry name" value="TPR-like_helical_dom_sf"/>
</dbReference>
<dbReference type="PANTHER" id="PTHR47934">
    <property type="entry name" value="PENTATRICOPEPTIDE REPEAT-CONTAINING PROTEIN PET309, MITOCHONDRIAL"/>
    <property type="match status" value="1"/>
</dbReference>
<dbReference type="Proteomes" id="UP000509510">
    <property type="component" value="Chromosome IV"/>
</dbReference>
<dbReference type="InterPro" id="IPR051114">
    <property type="entry name" value="Mito_RNA_Proc_CCM1"/>
</dbReference>
<accession>A0A7H8R505</accession>
<dbReference type="EMBL" id="CP055901">
    <property type="protein sequence ID" value="QKX61068.1"/>
    <property type="molecule type" value="Genomic_DNA"/>
</dbReference>
<dbReference type="GO" id="GO:0006396">
    <property type="term" value="P:RNA processing"/>
    <property type="evidence" value="ECO:0007669"/>
    <property type="project" value="TreeGrafter"/>
</dbReference>
<evidence type="ECO:0000313" key="3">
    <source>
        <dbReference type="EMBL" id="QKX61068.1"/>
    </source>
</evidence>
<feature type="compositionally biased region" description="Polar residues" evidence="2">
    <location>
        <begin position="94"/>
        <end position="111"/>
    </location>
</feature>
<dbReference type="PROSITE" id="PS51375">
    <property type="entry name" value="PPR"/>
    <property type="match status" value="1"/>
</dbReference>
<feature type="compositionally biased region" description="Polar residues" evidence="2">
    <location>
        <begin position="119"/>
        <end position="129"/>
    </location>
</feature>
<name>A0A7H8R505_TALRU</name>
<evidence type="ECO:0008006" key="5">
    <source>
        <dbReference type="Google" id="ProtNLM"/>
    </source>
</evidence>
<feature type="repeat" description="PPR" evidence="1">
    <location>
        <begin position="361"/>
        <end position="395"/>
    </location>
</feature>
<dbReference type="GO" id="GO:0007005">
    <property type="term" value="P:mitochondrion organization"/>
    <property type="evidence" value="ECO:0007669"/>
    <property type="project" value="TreeGrafter"/>
</dbReference>
<protein>
    <recommendedName>
        <fullName evidence="5">Pentatricopeptide repeat protein</fullName>
    </recommendedName>
</protein>
<dbReference type="GO" id="GO:0005739">
    <property type="term" value="C:mitochondrion"/>
    <property type="evidence" value="ECO:0007669"/>
    <property type="project" value="TreeGrafter"/>
</dbReference>
<dbReference type="AlphaFoldDB" id="A0A7H8R505"/>
<evidence type="ECO:0000256" key="2">
    <source>
        <dbReference type="SAM" id="MobiDB-lite"/>
    </source>
</evidence>
<evidence type="ECO:0000256" key="1">
    <source>
        <dbReference type="PROSITE-ProRule" id="PRU00708"/>
    </source>
</evidence>
<organism evidence="3 4">
    <name type="scientific">Talaromyces rugulosus</name>
    <name type="common">Penicillium rugulosum</name>
    <dbReference type="NCBI Taxonomy" id="121627"/>
    <lineage>
        <taxon>Eukaryota</taxon>
        <taxon>Fungi</taxon>
        <taxon>Dikarya</taxon>
        <taxon>Ascomycota</taxon>
        <taxon>Pezizomycotina</taxon>
        <taxon>Eurotiomycetes</taxon>
        <taxon>Eurotiomycetidae</taxon>
        <taxon>Eurotiales</taxon>
        <taxon>Trichocomaceae</taxon>
        <taxon>Talaromyces</taxon>
        <taxon>Talaromyces sect. Islandici</taxon>
    </lineage>
</organism>
<feature type="region of interest" description="Disordered" evidence="2">
    <location>
        <begin position="90"/>
        <end position="139"/>
    </location>
</feature>
<dbReference type="Gene3D" id="1.25.40.10">
    <property type="entry name" value="Tetratricopeptide repeat domain"/>
    <property type="match status" value="1"/>
</dbReference>
<reference evidence="4" key="1">
    <citation type="submission" date="2020-06" db="EMBL/GenBank/DDBJ databases">
        <title>A chromosome-scale genome assembly of Talaromyces rugulosus W13939.</title>
        <authorList>
            <person name="Wang B."/>
            <person name="Guo L."/>
            <person name="Ye K."/>
            <person name="Wang L."/>
        </authorList>
    </citation>
    <scope>NUCLEOTIDE SEQUENCE [LARGE SCALE GENOMIC DNA]</scope>
    <source>
        <strain evidence="4">W13939</strain>
    </source>
</reference>
<dbReference type="PANTHER" id="PTHR47934:SF6">
    <property type="entry name" value="MITOCHONDRIAL GROUP I INTRON SPLICING FACTOR CCM1-RELATED"/>
    <property type="match status" value="1"/>
</dbReference>
<gene>
    <name evidence="3" type="ORF">TRUGW13939_08214</name>
</gene>
<dbReference type="GO" id="GO:0003729">
    <property type="term" value="F:mRNA binding"/>
    <property type="evidence" value="ECO:0007669"/>
    <property type="project" value="TreeGrafter"/>
</dbReference>
<dbReference type="KEGG" id="trg:TRUGW13939_08214"/>